<keyword evidence="2" id="KW-0862">Zinc</keyword>
<accession>A0A1G2BEX4</accession>
<organism evidence="4 5">
    <name type="scientific">Candidatus Kerfeldbacteria bacterium RIFOXYB2_FULL_38_14</name>
    <dbReference type="NCBI Taxonomy" id="1798547"/>
    <lineage>
        <taxon>Bacteria</taxon>
        <taxon>Candidatus Kerfeldiibacteriota</taxon>
    </lineage>
</organism>
<dbReference type="Gene3D" id="3.40.140.10">
    <property type="entry name" value="Cytidine Deaminase, domain 2"/>
    <property type="match status" value="1"/>
</dbReference>
<dbReference type="InterPro" id="IPR002125">
    <property type="entry name" value="CMP_dCMP_dom"/>
</dbReference>
<proteinExistence type="predicted"/>
<dbReference type="PROSITE" id="PS51747">
    <property type="entry name" value="CYT_DCMP_DEAMINASES_2"/>
    <property type="match status" value="1"/>
</dbReference>
<keyword evidence="1" id="KW-0479">Metal-binding</keyword>
<evidence type="ECO:0000313" key="4">
    <source>
        <dbReference type="EMBL" id="OGY87783.1"/>
    </source>
</evidence>
<evidence type="ECO:0000259" key="3">
    <source>
        <dbReference type="PROSITE" id="PS51747"/>
    </source>
</evidence>
<dbReference type="InterPro" id="IPR016192">
    <property type="entry name" value="APOBEC/CMP_deaminase_Zn-bd"/>
</dbReference>
<evidence type="ECO:0000313" key="5">
    <source>
        <dbReference type="Proteomes" id="UP000176420"/>
    </source>
</evidence>
<dbReference type="CDD" id="cd01285">
    <property type="entry name" value="nucleoside_deaminase"/>
    <property type="match status" value="1"/>
</dbReference>
<dbReference type="PANTHER" id="PTHR11079">
    <property type="entry name" value="CYTOSINE DEAMINASE FAMILY MEMBER"/>
    <property type="match status" value="1"/>
</dbReference>
<dbReference type="GO" id="GO:0016787">
    <property type="term" value="F:hydrolase activity"/>
    <property type="evidence" value="ECO:0007669"/>
    <property type="project" value="InterPro"/>
</dbReference>
<comment type="caution">
    <text evidence="4">The sequence shown here is derived from an EMBL/GenBank/DDBJ whole genome shotgun (WGS) entry which is preliminary data.</text>
</comment>
<dbReference type="Pfam" id="PF00383">
    <property type="entry name" value="dCMP_cyt_deam_1"/>
    <property type="match status" value="1"/>
</dbReference>
<feature type="domain" description="CMP/dCMP-type deaminase" evidence="3">
    <location>
        <begin position="1"/>
        <end position="110"/>
    </location>
</feature>
<dbReference type="Proteomes" id="UP000176420">
    <property type="component" value="Unassembled WGS sequence"/>
</dbReference>
<dbReference type="InterPro" id="IPR016193">
    <property type="entry name" value="Cytidine_deaminase-like"/>
</dbReference>
<evidence type="ECO:0000256" key="2">
    <source>
        <dbReference type="ARBA" id="ARBA00022833"/>
    </source>
</evidence>
<reference evidence="4 5" key="1">
    <citation type="journal article" date="2016" name="Nat. Commun.">
        <title>Thousands of microbial genomes shed light on interconnected biogeochemical processes in an aquifer system.</title>
        <authorList>
            <person name="Anantharaman K."/>
            <person name="Brown C.T."/>
            <person name="Hug L.A."/>
            <person name="Sharon I."/>
            <person name="Castelle C.J."/>
            <person name="Probst A.J."/>
            <person name="Thomas B.C."/>
            <person name="Singh A."/>
            <person name="Wilkins M.J."/>
            <person name="Karaoz U."/>
            <person name="Brodie E.L."/>
            <person name="Williams K.H."/>
            <person name="Hubbard S.S."/>
            <person name="Banfield J.F."/>
        </authorList>
    </citation>
    <scope>NUCLEOTIDE SEQUENCE [LARGE SCALE GENOMIC DNA]</scope>
</reference>
<dbReference type="PANTHER" id="PTHR11079:SF179">
    <property type="entry name" value="TRNA(ADENINE(34)) DEAMINASE, CHLOROPLASTIC"/>
    <property type="match status" value="1"/>
</dbReference>
<gene>
    <name evidence="4" type="ORF">A2319_04200</name>
</gene>
<dbReference type="PROSITE" id="PS00903">
    <property type="entry name" value="CYT_DCMP_DEAMINASES_1"/>
    <property type="match status" value="1"/>
</dbReference>
<evidence type="ECO:0000256" key="1">
    <source>
        <dbReference type="ARBA" id="ARBA00022723"/>
    </source>
</evidence>
<dbReference type="SUPFAM" id="SSF53927">
    <property type="entry name" value="Cytidine deaminase-like"/>
    <property type="match status" value="1"/>
</dbReference>
<dbReference type="EMBL" id="MHKI01000006">
    <property type="protein sequence ID" value="OGY87783.1"/>
    <property type="molecule type" value="Genomic_DNA"/>
</dbReference>
<sequence length="144" mass="15942">MKVAIEEAEMSVAEGNKPIGAVIVDLETKEILSKGHNMQVTEHDPTAHGEIVAIRKACKQKESTYLPNVALFTTTEPCTMCISAILKSKIPQLYFGISNKKLIDNGFRLIPFNNSKLVGNSSYTINIHGGVLEQECLEQRLRLK</sequence>
<name>A0A1G2BEX4_9BACT</name>
<protein>
    <recommendedName>
        <fullName evidence="3">CMP/dCMP-type deaminase domain-containing protein</fullName>
    </recommendedName>
</protein>
<dbReference type="AlphaFoldDB" id="A0A1G2BEX4"/>
<dbReference type="GO" id="GO:0008270">
    <property type="term" value="F:zinc ion binding"/>
    <property type="evidence" value="ECO:0007669"/>
    <property type="project" value="InterPro"/>
</dbReference>